<sequence>MALAIGDSRDYLTAATKLLQEDRLAEKNPIEKVLRECKVHPDARPKGVGASPEVSRVNARDEWRRRSCLKLDALMLRHAKAFPARAVLTAIASAMVSRATPHNRTF</sequence>
<accession>A0A158JFC1</accession>
<name>A0A158JFC1_9BURK</name>
<dbReference type="AlphaFoldDB" id="A0A158JFC1"/>
<proteinExistence type="predicted"/>
<gene>
    <name evidence="1" type="ORF">AWB69_07786</name>
</gene>
<organism evidence="1 2">
    <name type="scientific">Caballeronia udeis</name>
    <dbReference type="NCBI Taxonomy" id="1232866"/>
    <lineage>
        <taxon>Bacteria</taxon>
        <taxon>Pseudomonadati</taxon>
        <taxon>Pseudomonadota</taxon>
        <taxon>Betaproteobacteria</taxon>
        <taxon>Burkholderiales</taxon>
        <taxon>Burkholderiaceae</taxon>
        <taxon>Caballeronia</taxon>
    </lineage>
</organism>
<evidence type="ECO:0000313" key="2">
    <source>
        <dbReference type="Proteomes" id="UP000054683"/>
    </source>
</evidence>
<evidence type="ECO:0000313" key="1">
    <source>
        <dbReference type="EMBL" id="SAL67562.1"/>
    </source>
</evidence>
<dbReference type="Proteomes" id="UP000054683">
    <property type="component" value="Unassembled WGS sequence"/>
</dbReference>
<dbReference type="EMBL" id="FCOK02000085">
    <property type="protein sequence ID" value="SAL67562.1"/>
    <property type="molecule type" value="Genomic_DNA"/>
</dbReference>
<protein>
    <submittedName>
        <fullName evidence="1">Uncharacterized protein</fullName>
    </submittedName>
</protein>
<reference evidence="1 2" key="1">
    <citation type="submission" date="2016-01" db="EMBL/GenBank/DDBJ databases">
        <authorList>
            <person name="Oliw E.H."/>
        </authorList>
    </citation>
    <scope>NUCLEOTIDE SEQUENCE [LARGE SCALE GENOMIC DNA]</scope>
    <source>
        <strain evidence="1">LMG 27134</strain>
    </source>
</reference>